<protein>
    <submittedName>
        <fullName evidence="1">Uncharacterized protein</fullName>
    </submittedName>
</protein>
<accession>A0ACC2L103</accession>
<keyword evidence="2" id="KW-1185">Reference proteome</keyword>
<sequence length="100" mass="11533">MEMLPTYILDLESRKRDEVLGRGREEFELAGGQLRDCGYVESKARSDEFLEEEGFGLDLKSAGHFGSREVKACPRHQYQAMPAGSMMFHWEPHDYFILMA</sequence>
<reference evidence="1 2" key="1">
    <citation type="journal article" date="2022" name="Hortic Res">
        <title>A haplotype resolved chromosomal level avocado genome allows analysis of novel avocado genes.</title>
        <authorList>
            <person name="Nath O."/>
            <person name="Fletcher S.J."/>
            <person name="Hayward A."/>
            <person name="Shaw L.M."/>
            <person name="Masouleh A.K."/>
            <person name="Furtado A."/>
            <person name="Henry R.J."/>
            <person name="Mitter N."/>
        </authorList>
    </citation>
    <scope>NUCLEOTIDE SEQUENCE [LARGE SCALE GENOMIC DNA]</scope>
    <source>
        <strain evidence="2">cv. Hass</strain>
    </source>
</reference>
<dbReference type="Proteomes" id="UP001234297">
    <property type="component" value="Chromosome 6"/>
</dbReference>
<dbReference type="EMBL" id="CM056814">
    <property type="protein sequence ID" value="KAJ8626698.1"/>
    <property type="molecule type" value="Genomic_DNA"/>
</dbReference>
<name>A0ACC2L103_PERAE</name>
<evidence type="ECO:0000313" key="2">
    <source>
        <dbReference type="Proteomes" id="UP001234297"/>
    </source>
</evidence>
<evidence type="ECO:0000313" key="1">
    <source>
        <dbReference type="EMBL" id="KAJ8626698.1"/>
    </source>
</evidence>
<comment type="caution">
    <text evidence="1">The sequence shown here is derived from an EMBL/GenBank/DDBJ whole genome shotgun (WGS) entry which is preliminary data.</text>
</comment>
<gene>
    <name evidence="1" type="ORF">MRB53_020005</name>
</gene>
<organism evidence="1 2">
    <name type="scientific">Persea americana</name>
    <name type="common">Avocado</name>
    <dbReference type="NCBI Taxonomy" id="3435"/>
    <lineage>
        <taxon>Eukaryota</taxon>
        <taxon>Viridiplantae</taxon>
        <taxon>Streptophyta</taxon>
        <taxon>Embryophyta</taxon>
        <taxon>Tracheophyta</taxon>
        <taxon>Spermatophyta</taxon>
        <taxon>Magnoliopsida</taxon>
        <taxon>Magnoliidae</taxon>
        <taxon>Laurales</taxon>
        <taxon>Lauraceae</taxon>
        <taxon>Persea</taxon>
    </lineage>
</organism>
<proteinExistence type="predicted"/>